<evidence type="ECO:0000256" key="3">
    <source>
        <dbReference type="ARBA" id="ARBA00022475"/>
    </source>
</evidence>
<feature type="transmembrane region" description="Helical" evidence="7">
    <location>
        <begin position="115"/>
        <end position="139"/>
    </location>
</feature>
<evidence type="ECO:0000256" key="6">
    <source>
        <dbReference type="ARBA" id="ARBA00023136"/>
    </source>
</evidence>
<evidence type="ECO:0000313" key="9">
    <source>
        <dbReference type="EMBL" id="TCS64072.1"/>
    </source>
</evidence>
<dbReference type="NCBIfam" id="NF009162">
    <property type="entry name" value="PRK12508.1"/>
    <property type="match status" value="1"/>
</dbReference>
<feature type="transmembrane region" description="Helical" evidence="7">
    <location>
        <begin position="43"/>
        <end position="65"/>
    </location>
</feature>
<evidence type="ECO:0000313" key="10">
    <source>
        <dbReference type="Proteomes" id="UP000295304"/>
    </source>
</evidence>
<proteinExistence type="inferred from homology"/>
<dbReference type="PANTHER" id="PTHR33932:SF4">
    <property type="entry name" value="NA(+)_H(+) ANTIPORTER SUBUNIT B"/>
    <property type="match status" value="1"/>
</dbReference>
<dbReference type="InterPro" id="IPR050622">
    <property type="entry name" value="CPA3_antiporter_subunitB"/>
</dbReference>
<sequence>MTKPDMMHNKSILRVVSKLLIPPIMLFALYVQFHGDYGPGGGFQAGVILASGFILYGIIFGVDTARKVLPAWATRTMLAVGLMIYGSTGLATLIMGGNYLDYTVLTGNVKTGQELGIFLVEFGVGTTVTAAMTTIFFTFAGQREDDEGTENPTQ</sequence>
<organism evidence="9 10">
    <name type="scientific">Varunaivibrio sulfuroxidans</name>
    <dbReference type="NCBI Taxonomy" id="1773489"/>
    <lineage>
        <taxon>Bacteria</taxon>
        <taxon>Pseudomonadati</taxon>
        <taxon>Pseudomonadota</taxon>
        <taxon>Alphaproteobacteria</taxon>
        <taxon>Rhodospirillales</taxon>
        <taxon>Magnetovibrionaceae</taxon>
        <taxon>Varunaivibrio</taxon>
    </lineage>
</organism>
<accession>A0A4R3JDZ1</accession>
<name>A0A4R3JDZ1_9PROT</name>
<dbReference type="RefSeq" id="WP_243644697.1">
    <property type="nucleotide sequence ID" value="NZ_CP119676.1"/>
</dbReference>
<comment type="subcellular location">
    <subcellularLocation>
        <location evidence="1">Cell membrane</location>
        <topology evidence="1">Multi-pass membrane protein</topology>
    </subcellularLocation>
</comment>
<dbReference type="EMBL" id="SLZW01000002">
    <property type="protein sequence ID" value="TCS64072.1"/>
    <property type="molecule type" value="Genomic_DNA"/>
</dbReference>
<gene>
    <name evidence="9" type="ORF">EDD55_102109</name>
</gene>
<keyword evidence="6 7" id="KW-0472">Membrane</keyword>
<evidence type="ECO:0000256" key="5">
    <source>
        <dbReference type="ARBA" id="ARBA00022989"/>
    </source>
</evidence>
<dbReference type="AlphaFoldDB" id="A0A4R3JDZ1"/>
<comment type="similarity">
    <text evidence="2">Belongs to the CPA3 antiporters (TC 2.A.63) subunit B family.</text>
</comment>
<protein>
    <submittedName>
        <fullName evidence="9">Multisubunit sodium/proton antiporter MrpB subunit</fullName>
    </submittedName>
</protein>
<dbReference type="PANTHER" id="PTHR33932">
    <property type="entry name" value="NA(+)/H(+) ANTIPORTER SUBUNIT B"/>
    <property type="match status" value="1"/>
</dbReference>
<dbReference type="GO" id="GO:0005886">
    <property type="term" value="C:plasma membrane"/>
    <property type="evidence" value="ECO:0007669"/>
    <property type="project" value="UniProtKB-SubCell"/>
</dbReference>
<dbReference type="Pfam" id="PF04039">
    <property type="entry name" value="MnhB"/>
    <property type="match status" value="1"/>
</dbReference>
<feature type="transmembrane region" description="Helical" evidence="7">
    <location>
        <begin position="12"/>
        <end position="31"/>
    </location>
</feature>
<keyword evidence="3" id="KW-1003">Cell membrane</keyword>
<evidence type="ECO:0000259" key="8">
    <source>
        <dbReference type="Pfam" id="PF04039"/>
    </source>
</evidence>
<evidence type="ECO:0000256" key="1">
    <source>
        <dbReference type="ARBA" id="ARBA00004651"/>
    </source>
</evidence>
<feature type="transmembrane region" description="Helical" evidence="7">
    <location>
        <begin position="77"/>
        <end position="95"/>
    </location>
</feature>
<dbReference type="Proteomes" id="UP000295304">
    <property type="component" value="Unassembled WGS sequence"/>
</dbReference>
<evidence type="ECO:0000256" key="4">
    <source>
        <dbReference type="ARBA" id="ARBA00022692"/>
    </source>
</evidence>
<keyword evidence="5 7" id="KW-1133">Transmembrane helix</keyword>
<keyword evidence="10" id="KW-1185">Reference proteome</keyword>
<evidence type="ECO:0000256" key="7">
    <source>
        <dbReference type="SAM" id="Phobius"/>
    </source>
</evidence>
<dbReference type="InterPro" id="IPR007182">
    <property type="entry name" value="MnhB"/>
</dbReference>
<reference evidence="9 10" key="1">
    <citation type="submission" date="2019-03" db="EMBL/GenBank/DDBJ databases">
        <title>Genomic Encyclopedia of Type Strains, Phase IV (KMG-IV): sequencing the most valuable type-strain genomes for metagenomic binning, comparative biology and taxonomic classification.</title>
        <authorList>
            <person name="Goeker M."/>
        </authorList>
    </citation>
    <scope>NUCLEOTIDE SEQUENCE [LARGE SCALE GENOMIC DNA]</scope>
    <source>
        <strain evidence="9 10">DSM 101688</strain>
    </source>
</reference>
<keyword evidence="4 7" id="KW-0812">Transmembrane</keyword>
<evidence type="ECO:0000256" key="2">
    <source>
        <dbReference type="ARBA" id="ARBA00009425"/>
    </source>
</evidence>
<feature type="domain" description="Na+/H+ antiporter MnhB subunit-related protein" evidence="8">
    <location>
        <begin position="12"/>
        <end position="133"/>
    </location>
</feature>
<comment type="caution">
    <text evidence="9">The sequence shown here is derived from an EMBL/GenBank/DDBJ whole genome shotgun (WGS) entry which is preliminary data.</text>
</comment>